<name>J9DC87_EDHAE</name>
<evidence type="ECO:0000313" key="2">
    <source>
        <dbReference type="Proteomes" id="UP000003163"/>
    </source>
</evidence>
<reference evidence="2" key="2">
    <citation type="submission" date="2015-07" db="EMBL/GenBank/DDBJ databases">
        <title>Contrasting host-pathogen interactions and genome evolution in two generalist and specialist microsporidian pathogens of mosquitoes.</title>
        <authorList>
            <consortium name="The Broad Institute Genomics Platform"/>
            <consortium name="The Broad Institute Genome Sequencing Center for Infectious Disease"/>
            <person name="Cuomo C.A."/>
            <person name="Sanscrainte N.D."/>
            <person name="Goldberg J.M."/>
            <person name="Heiman D."/>
            <person name="Young S."/>
            <person name="Zeng Q."/>
            <person name="Becnel J.J."/>
            <person name="Birren B.W."/>
        </authorList>
    </citation>
    <scope>NUCLEOTIDE SEQUENCE [LARGE SCALE GENOMIC DNA]</scope>
    <source>
        <strain evidence="2">USNM 41457</strain>
    </source>
</reference>
<comment type="caution">
    <text evidence="1">The sequence shown here is derived from an EMBL/GenBank/DDBJ whole genome shotgun (WGS) entry which is preliminary data.</text>
</comment>
<proteinExistence type="predicted"/>
<dbReference type="EMBL" id="AFBI03000010">
    <property type="protein sequence ID" value="EJW05089.1"/>
    <property type="molecule type" value="Genomic_DNA"/>
</dbReference>
<organism evidence="1 2">
    <name type="scientific">Edhazardia aedis (strain USNM 41457)</name>
    <name type="common">Microsporidian parasite</name>
    <dbReference type="NCBI Taxonomy" id="1003232"/>
    <lineage>
        <taxon>Eukaryota</taxon>
        <taxon>Fungi</taxon>
        <taxon>Fungi incertae sedis</taxon>
        <taxon>Microsporidia</taxon>
        <taxon>Edhazardia</taxon>
    </lineage>
</organism>
<dbReference type="Proteomes" id="UP000003163">
    <property type="component" value="Unassembled WGS sequence"/>
</dbReference>
<gene>
    <name evidence="1" type="ORF">EDEG_00802</name>
</gene>
<dbReference type="InParanoid" id="J9DC87"/>
<keyword evidence="2" id="KW-1185">Reference proteome</keyword>
<accession>J9DC87</accession>
<protein>
    <submittedName>
        <fullName evidence="1">Uncharacterized protein</fullName>
    </submittedName>
</protein>
<evidence type="ECO:0000313" key="1">
    <source>
        <dbReference type="EMBL" id="EJW05089.1"/>
    </source>
</evidence>
<reference evidence="1 2" key="1">
    <citation type="submission" date="2011-08" db="EMBL/GenBank/DDBJ databases">
        <authorList>
            <person name="Liu Z.J."/>
            <person name="Shi F.L."/>
            <person name="Lu J.Q."/>
            <person name="Li M."/>
            <person name="Wang Z.L."/>
        </authorList>
    </citation>
    <scope>NUCLEOTIDE SEQUENCE [LARGE SCALE GENOMIC DNA]</scope>
    <source>
        <strain evidence="1 2">USNM 41457</strain>
    </source>
</reference>
<sequence length="151" mass="18390">MKLYLEKSEDSFKFRIIKKEIEPSTETKLSNLIDLVEKFKNSFSTRIERKDFEKHEKYLCEMKEKISNVDFNVTVDENFYVKYFQRIERFFQETEDDEIRDFAAEFLSIESDIKNELETLRQDTKIKQKVFKELYDSLEIICNENSVFEKK</sequence>
<dbReference type="HOGENOM" id="CLU_1731433_0_0_1"/>
<dbReference type="AlphaFoldDB" id="J9DC87"/>
<dbReference type="VEuPathDB" id="MicrosporidiaDB:EDEG_00802"/>